<dbReference type="AlphaFoldDB" id="A0A7C9EQ18"/>
<dbReference type="EMBL" id="GISG01252804">
    <property type="protein sequence ID" value="MBA4671903.1"/>
    <property type="molecule type" value="Transcribed_RNA"/>
</dbReference>
<reference evidence="1" key="2">
    <citation type="submission" date="2020-07" db="EMBL/GenBank/DDBJ databases">
        <authorList>
            <person name="Vera ALvarez R."/>
            <person name="Arias-Moreno D.M."/>
            <person name="Jimenez-Jacinto V."/>
            <person name="Jimenez-Bremont J.F."/>
            <person name="Swaminathan K."/>
            <person name="Moose S.P."/>
            <person name="Guerrero-Gonzalez M.L."/>
            <person name="Marino-Ramirez L."/>
            <person name="Landsman D."/>
            <person name="Rodriguez-Kessler M."/>
            <person name="Delgado-Sanchez P."/>
        </authorList>
    </citation>
    <scope>NUCLEOTIDE SEQUENCE</scope>
    <source>
        <tissue evidence="1">Cladode</tissue>
    </source>
</reference>
<sequence length="108" mass="12407">MRQPKQKGGYLGGEGGSVGVVQFSLSSTLFPQENRNREESVGNGNKKEIRCKPQYEYEYEYEYRIKSARTQKDQGQGLRNGNLQTWDFNNCNGPIKKEKGRKTQKLNL</sequence>
<organism evidence="1">
    <name type="scientific">Opuntia streptacantha</name>
    <name type="common">Prickly pear cactus</name>
    <name type="synonym">Opuntia cardona</name>
    <dbReference type="NCBI Taxonomy" id="393608"/>
    <lineage>
        <taxon>Eukaryota</taxon>
        <taxon>Viridiplantae</taxon>
        <taxon>Streptophyta</taxon>
        <taxon>Embryophyta</taxon>
        <taxon>Tracheophyta</taxon>
        <taxon>Spermatophyta</taxon>
        <taxon>Magnoliopsida</taxon>
        <taxon>eudicotyledons</taxon>
        <taxon>Gunneridae</taxon>
        <taxon>Pentapetalae</taxon>
        <taxon>Caryophyllales</taxon>
        <taxon>Cactineae</taxon>
        <taxon>Cactaceae</taxon>
        <taxon>Opuntioideae</taxon>
        <taxon>Opuntia</taxon>
    </lineage>
</organism>
<proteinExistence type="predicted"/>
<protein>
    <submittedName>
        <fullName evidence="1">Uncharacterized protein</fullName>
    </submittedName>
</protein>
<name>A0A7C9EQ18_OPUST</name>
<accession>A0A7C9EQ18</accession>
<evidence type="ECO:0000313" key="1">
    <source>
        <dbReference type="EMBL" id="MBA4671903.1"/>
    </source>
</evidence>
<reference evidence="1" key="1">
    <citation type="journal article" date="2013" name="J. Plant Res.">
        <title>Effect of fungi and light on seed germination of three Opuntia species from semiarid lands of central Mexico.</title>
        <authorList>
            <person name="Delgado-Sanchez P."/>
            <person name="Jimenez-Bremont J.F."/>
            <person name="Guerrero-Gonzalez Mde L."/>
            <person name="Flores J."/>
        </authorList>
    </citation>
    <scope>NUCLEOTIDE SEQUENCE</scope>
    <source>
        <tissue evidence="1">Cladode</tissue>
    </source>
</reference>